<dbReference type="InterPro" id="IPR028160">
    <property type="entry name" value="Slx9-like"/>
</dbReference>
<evidence type="ECO:0000256" key="6">
    <source>
        <dbReference type="ARBA" id="ARBA00022989"/>
    </source>
</evidence>
<feature type="transmembrane region" description="Helical" evidence="10">
    <location>
        <begin position="158"/>
        <end position="177"/>
    </location>
</feature>
<dbReference type="GO" id="GO:0000462">
    <property type="term" value="P:maturation of SSU-rRNA from tricistronic rRNA transcript (SSU-rRNA, 5.8S rRNA, LSU-rRNA)"/>
    <property type="evidence" value="ECO:0007669"/>
    <property type="project" value="InterPro"/>
</dbReference>
<dbReference type="PANTHER" id="PTHR23051">
    <property type="entry name" value="SOLUTE CARRIER FAMILY 35, MEMBER F5"/>
    <property type="match status" value="1"/>
</dbReference>
<dbReference type="InParanoid" id="A0A067NRI5"/>
<evidence type="ECO:0000313" key="12">
    <source>
        <dbReference type="Proteomes" id="UP000027073"/>
    </source>
</evidence>
<feature type="transmembrane region" description="Helical" evidence="10">
    <location>
        <begin position="71"/>
        <end position="90"/>
    </location>
</feature>
<organism evidence="11 12">
    <name type="scientific">Pleurotus ostreatus (strain PC15)</name>
    <name type="common">Oyster mushroom</name>
    <dbReference type="NCBI Taxonomy" id="1137138"/>
    <lineage>
        <taxon>Eukaryota</taxon>
        <taxon>Fungi</taxon>
        <taxon>Dikarya</taxon>
        <taxon>Basidiomycota</taxon>
        <taxon>Agaricomycotina</taxon>
        <taxon>Agaricomycetes</taxon>
        <taxon>Agaricomycetidae</taxon>
        <taxon>Agaricales</taxon>
        <taxon>Pleurotineae</taxon>
        <taxon>Pleurotaceae</taxon>
        <taxon>Pleurotus</taxon>
    </lineage>
</organism>
<dbReference type="GO" id="GO:0030688">
    <property type="term" value="C:preribosome, small subunit precursor"/>
    <property type="evidence" value="ECO:0007669"/>
    <property type="project" value="InterPro"/>
</dbReference>
<dbReference type="GO" id="GO:0000329">
    <property type="term" value="C:fungal-type vacuole membrane"/>
    <property type="evidence" value="ECO:0007669"/>
    <property type="project" value="TreeGrafter"/>
</dbReference>
<dbReference type="Proteomes" id="UP000027073">
    <property type="component" value="Unassembled WGS sequence"/>
</dbReference>
<comment type="subcellular location">
    <subcellularLocation>
        <location evidence="1">Membrane</location>
        <topology evidence="1">Multi-pass membrane protein</topology>
    </subcellularLocation>
    <subcellularLocation>
        <location evidence="2">Nucleus</location>
        <location evidence="2">Nucleolus</location>
    </subcellularLocation>
</comment>
<keyword evidence="6 10" id="KW-1133">Transmembrane helix</keyword>
<feature type="transmembrane region" description="Helical" evidence="10">
    <location>
        <begin position="132"/>
        <end position="152"/>
    </location>
</feature>
<accession>A0A067NRI5</accession>
<evidence type="ECO:0000256" key="3">
    <source>
        <dbReference type="ARBA" id="ARBA00011022"/>
    </source>
</evidence>
<dbReference type="OrthoDB" id="1436450at2759"/>
<evidence type="ECO:0000256" key="2">
    <source>
        <dbReference type="ARBA" id="ARBA00004604"/>
    </source>
</evidence>
<dbReference type="GO" id="GO:0005730">
    <property type="term" value="C:nucleolus"/>
    <property type="evidence" value="ECO:0007669"/>
    <property type="project" value="UniProtKB-SubCell"/>
</dbReference>
<dbReference type="AlphaFoldDB" id="A0A067NRI5"/>
<evidence type="ECO:0000256" key="10">
    <source>
        <dbReference type="SAM" id="Phobius"/>
    </source>
</evidence>
<gene>
    <name evidence="11" type="ORF">PLEOSDRAFT_1074969</name>
</gene>
<dbReference type="Pfam" id="PF15341">
    <property type="entry name" value="SLX9"/>
    <property type="match status" value="1"/>
</dbReference>
<dbReference type="PANTHER" id="PTHR23051:SF0">
    <property type="entry name" value="SOLUTE CARRIER FAMILY 35 MEMBER F5"/>
    <property type="match status" value="1"/>
</dbReference>
<evidence type="ECO:0000256" key="4">
    <source>
        <dbReference type="ARBA" id="ARBA00021321"/>
    </source>
</evidence>
<keyword evidence="8" id="KW-0539">Nucleus</keyword>
<protein>
    <recommendedName>
        <fullName evidence="4">Ribosome biogenesis protein SLX9</fullName>
    </recommendedName>
</protein>
<evidence type="ECO:0000256" key="9">
    <source>
        <dbReference type="SAM" id="MobiDB-lite"/>
    </source>
</evidence>
<reference evidence="12" key="1">
    <citation type="journal article" date="2014" name="Proc. Natl. Acad. Sci. U.S.A.">
        <title>Extensive sampling of basidiomycete genomes demonstrates inadequacy of the white-rot/brown-rot paradigm for wood decay fungi.</title>
        <authorList>
            <person name="Riley R."/>
            <person name="Salamov A.A."/>
            <person name="Brown D.W."/>
            <person name="Nagy L.G."/>
            <person name="Floudas D."/>
            <person name="Held B.W."/>
            <person name="Levasseur A."/>
            <person name="Lombard V."/>
            <person name="Morin E."/>
            <person name="Otillar R."/>
            <person name="Lindquist E.A."/>
            <person name="Sun H."/>
            <person name="LaButti K.M."/>
            <person name="Schmutz J."/>
            <person name="Jabbour D."/>
            <person name="Luo H."/>
            <person name="Baker S.E."/>
            <person name="Pisabarro A.G."/>
            <person name="Walton J.D."/>
            <person name="Blanchette R.A."/>
            <person name="Henrissat B."/>
            <person name="Martin F."/>
            <person name="Cullen D."/>
            <person name="Hibbett D.S."/>
            <person name="Grigoriev I.V."/>
        </authorList>
    </citation>
    <scope>NUCLEOTIDE SEQUENCE [LARGE SCALE GENOMIC DNA]</scope>
    <source>
        <strain evidence="12">PC15</strain>
    </source>
</reference>
<feature type="transmembrane region" description="Helical" evidence="10">
    <location>
        <begin position="102"/>
        <end position="120"/>
    </location>
</feature>
<proteinExistence type="inferred from homology"/>
<evidence type="ECO:0000256" key="5">
    <source>
        <dbReference type="ARBA" id="ARBA00022692"/>
    </source>
</evidence>
<evidence type="ECO:0000313" key="11">
    <source>
        <dbReference type="EMBL" id="KDQ30683.1"/>
    </source>
</evidence>
<keyword evidence="7 10" id="KW-0472">Membrane</keyword>
<dbReference type="HOGENOM" id="CLU_031209_0_0_1"/>
<evidence type="ECO:0000256" key="1">
    <source>
        <dbReference type="ARBA" id="ARBA00004141"/>
    </source>
</evidence>
<comment type="similarity">
    <text evidence="3">Belongs to the SLX9 family.</text>
</comment>
<feature type="transmembrane region" description="Helical" evidence="10">
    <location>
        <begin position="41"/>
        <end position="59"/>
    </location>
</feature>
<evidence type="ECO:0000256" key="7">
    <source>
        <dbReference type="ARBA" id="ARBA00023136"/>
    </source>
</evidence>
<keyword evidence="5 10" id="KW-0812">Transmembrane</keyword>
<dbReference type="GO" id="GO:0030686">
    <property type="term" value="C:90S preribosome"/>
    <property type="evidence" value="ECO:0007669"/>
    <property type="project" value="InterPro"/>
</dbReference>
<feature type="region of interest" description="Disordered" evidence="9">
    <location>
        <begin position="311"/>
        <end position="332"/>
    </location>
</feature>
<name>A0A067NRI5_PLEO1</name>
<sequence>MDTNPLPSTLPKGTAKLEFKYANFQNFIARHGLPPLTIRETIKLASVFCIFWFIANWSVNAALEYTSVASATILSSMSGFFTLAIGRIFRVETFTMAKVWDSLALLSAVFYALYVILLKVRIKSESRIDMQLFFGFMFITWSSDYIYVLAMLKTTPLVVTVGLSLTIPLAVVGDFFLAKPTKGQVIVGAILPKDRRKRLGGHSPSAKIDVSKRRFVADGPTEQASEILQLGDATDKPPSFTKREKQQLKHEAFLQRLESAQTPYSKSHNRRMKRKAKEQVAGGLSSMHEAISIMAEEAGLPQDDLKADSLSTVQPARAKSGQIGQGKSVPLSNAQRKRALELEKLRQPLILSTPQFAASPFQTIRQHATNSLLKHQVPS</sequence>
<dbReference type="EMBL" id="KL198006">
    <property type="protein sequence ID" value="KDQ30683.1"/>
    <property type="molecule type" value="Genomic_DNA"/>
</dbReference>
<evidence type="ECO:0000256" key="8">
    <source>
        <dbReference type="ARBA" id="ARBA00023242"/>
    </source>
</evidence>
<dbReference type="VEuPathDB" id="FungiDB:PLEOSDRAFT_1074969"/>